<sequence length="68" mass="7427">MSLQSIAAHHLSNPTILHNSRTFKRGTTYVPDSDGHDMRAHTTALGSAHMLSHSSDTWILKTESSAVL</sequence>
<evidence type="ECO:0000313" key="2">
    <source>
        <dbReference type="Proteomes" id="UP000054485"/>
    </source>
</evidence>
<reference evidence="1 2" key="1">
    <citation type="submission" date="2014-04" db="EMBL/GenBank/DDBJ databases">
        <authorList>
            <consortium name="DOE Joint Genome Institute"/>
            <person name="Kuo A."/>
            <person name="Ruytinx J."/>
            <person name="Rineau F."/>
            <person name="Colpaert J."/>
            <person name="Kohler A."/>
            <person name="Nagy L.G."/>
            <person name="Floudas D."/>
            <person name="Copeland A."/>
            <person name="Barry K.W."/>
            <person name="Cichocki N."/>
            <person name="Veneault-Fourrey C."/>
            <person name="LaButti K."/>
            <person name="Lindquist E.A."/>
            <person name="Lipzen A."/>
            <person name="Lundell T."/>
            <person name="Morin E."/>
            <person name="Murat C."/>
            <person name="Sun H."/>
            <person name="Tunlid A."/>
            <person name="Henrissat B."/>
            <person name="Grigoriev I.V."/>
            <person name="Hibbett D.S."/>
            <person name="Martin F."/>
            <person name="Nordberg H.P."/>
            <person name="Cantor M.N."/>
            <person name="Hua S.X."/>
        </authorList>
    </citation>
    <scope>NUCLEOTIDE SEQUENCE [LARGE SCALE GENOMIC DNA]</scope>
    <source>
        <strain evidence="1 2">UH-Slu-Lm8-n1</strain>
    </source>
</reference>
<keyword evidence="2" id="KW-1185">Reference proteome</keyword>
<organism evidence="1 2">
    <name type="scientific">Suillus luteus UH-Slu-Lm8-n1</name>
    <dbReference type="NCBI Taxonomy" id="930992"/>
    <lineage>
        <taxon>Eukaryota</taxon>
        <taxon>Fungi</taxon>
        <taxon>Dikarya</taxon>
        <taxon>Basidiomycota</taxon>
        <taxon>Agaricomycotina</taxon>
        <taxon>Agaricomycetes</taxon>
        <taxon>Agaricomycetidae</taxon>
        <taxon>Boletales</taxon>
        <taxon>Suillineae</taxon>
        <taxon>Suillaceae</taxon>
        <taxon>Suillus</taxon>
    </lineage>
</organism>
<accession>A0A0C9ZR83</accession>
<dbReference type="InParanoid" id="A0A0C9ZR83"/>
<name>A0A0C9ZR83_9AGAM</name>
<gene>
    <name evidence="1" type="ORF">CY34DRAFT_19519</name>
</gene>
<dbReference type="Proteomes" id="UP000054485">
    <property type="component" value="Unassembled WGS sequence"/>
</dbReference>
<reference evidence="2" key="2">
    <citation type="submission" date="2015-01" db="EMBL/GenBank/DDBJ databases">
        <title>Evolutionary Origins and Diversification of the Mycorrhizal Mutualists.</title>
        <authorList>
            <consortium name="DOE Joint Genome Institute"/>
            <consortium name="Mycorrhizal Genomics Consortium"/>
            <person name="Kohler A."/>
            <person name="Kuo A."/>
            <person name="Nagy L.G."/>
            <person name="Floudas D."/>
            <person name="Copeland A."/>
            <person name="Barry K.W."/>
            <person name="Cichocki N."/>
            <person name="Veneault-Fourrey C."/>
            <person name="LaButti K."/>
            <person name="Lindquist E.A."/>
            <person name="Lipzen A."/>
            <person name="Lundell T."/>
            <person name="Morin E."/>
            <person name="Murat C."/>
            <person name="Riley R."/>
            <person name="Ohm R."/>
            <person name="Sun H."/>
            <person name="Tunlid A."/>
            <person name="Henrissat B."/>
            <person name="Grigoriev I.V."/>
            <person name="Hibbett D.S."/>
            <person name="Martin F."/>
        </authorList>
    </citation>
    <scope>NUCLEOTIDE SEQUENCE [LARGE SCALE GENOMIC DNA]</scope>
    <source>
        <strain evidence="2">UH-Slu-Lm8-n1</strain>
    </source>
</reference>
<dbReference type="AlphaFoldDB" id="A0A0C9ZR83"/>
<protein>
    <submittedName>
        <fullName evidence="1">Uncharacterized protein</fullName>
    </submittedName>
</protein>
<proteinExistence type="predicted"/>
<evidence type="ECO:0000313" key="1">
    <source>
        <dbReference type="EMBL" id="KIK31836.1"/>
    </source>
</evidence>
<dbReference type="EMBL" id="KN836602">
    <property type="protein sequence ID" value="KIK31836.1"/>
    <property type="molecule type" value="Genomic_DNA"/>
</dbReference>
<dbReference type="HOGENOM" id="CLU_2795631_0_0_1"/>